<dbReference type="InterPro" id="IPR011059">
    <property type="entry name" value="Metal-dep_hydrolase_composite"/>
</dbReference>
<reference key="1">
    <citation type="submission" date="2010-11" db="EMBL/GenBank/DDBJ databases">
        <title>The complete sequence of chromosome of Isophaera pallida ATCC 43644.</title>
        <authorList>
            <consortium name="US DOE Joint Genome Institute (JGI-PGF)"/>
            <person name="Lucas S."/>
            <person name="Copeland A."/>
            <person name="Lapidus A."/>
            <person name="Bruce D."/>
            <person name="Goodwin L."/>
            <person name="Pitluck S."/>
            <person name="Kyrpides N."/>
            <person name="Mavromatis K."/>
            <person name="Pagani I."/>
            <person name="Ivanova N."/>
            <person name="Saunders E."/>
            <person name="Brettin T."/>
            <person name="Detter J.C."/>
            <person name="Han C."/>
            <person name="Tapia R."/>
            <person name="Land M."/>
            <person name="Hauser L."/>
            <person name="Markowitz V."/>
            <person name="Cheng J.-F."/>
            <person name="Hugenholtz P."/>
            <person name="Woyke T."/>
            <person name="Wu D."/>
            <person name="Eisen J.A."/>
        </authorList>
    </citation>
    <scope>NUCLEOTIDE SEQUENCE</scope>
    <source>
        <strain>ATCC 43644</strain>
    </source>
</reference>
<dbReference type="InParanoid" id="E8QZJ0"/>
<dbReference type="InterPro" id="IPR013108">
    <property type="entry name" value="Amidohydro_3"/>
</dbReference>
<name>E8QZJ0_ISOPI</name>
<evidence type="ECO:0000313" key="3">
    <source>
        <dbReference type="EMBL" id="ADV61117.1"/>
    </source>
</evidence>
<dbReference type="Proteomes" id="UP000008631">
    <property type="component" value="Chromosome"/>
</dbReference>
<dbReference type="HOGENOM" id="CLU_035587_0_0_0"/>
<organism evidence="3 4">
    <name type="scientific">Isosphaera pallida (strain ATCC 43644 / DSM 9630 / IS1B)</name>
    <dbReference type="NCBI Taxonomy" id="575540"/>
    <lineage>
        <taxon>Bacteria</taxon>
        <taxon>Pseudomonadati</taxon>
        <taxon>Planctomycetota</taxon>
        <taxon>Planctomycetia</taxon>
        <taxon>Isosphaerales</taxon>
        <taxon>Isosphaeraceae</taxon>
        <taxon>Isosphaera</taxon>
    </lineage>
</organism>
<dbReference type="InterPro" id="IPR032466">
    <property type="entry name" value="Metal_Hydrolase"/>
</dbReference>
<dbReference type="AlphaFoldDB" id="E8QZJ0"/>
<gene>
    <name evidence="3" type="ordered locus">Isop_0524</name>
</gene>
<dbReference type="EMBL" id="CP002353">
    <property type="protein sequence ID" value="ADV61117.1"/>
    <property type="molecule type" value="Genomic_DNA"/>
</dbReference>
<dbReference type="STRING" id="575540.Isop_0524"/>
<dbReference type="PANTHER" id="PTHR11647:SF1">
    <property type="entry name" value="COLLAPSIN RESPONSE MEDIATOR PROTEIN"/>
    <property type="match status" value="1"/>
</dbReference>
<keyword evidence="3" id="KW-0560">Oxidoreductase</keyword>
<evidence type="ECO:0000259" key="2">
    <source>
        <dbReference type="Pfam" id="PF07969"/>
    </source>
</evidence>
<dbReference type="KEGG" id="ipa:Isop_0524"/>
<dbReference type="eggNOG" id="COG1229">
    <property type="taxonomic scope" value="Bacteria"/>
</dbReference>
<dbReference type="GO" id="GO:0016491">
    <property type="term" value="F:oxidoreductase activity"/>
    <property type="evidence" value="ECO:0007669"/>
    <property type="project" value="UniProtKB-KW"/>
</dbReference>
<dbReference type="InterPro" id="IPR050378">
    <property type="entry name" value="Metallo-dep_Hydrolases_sf"/>
</dbReference>
<sequence length="603" mass="65229">MTRPHRLTKIAGGHVVDPARGVDAVADLWIEGGRIVSDPTAVDPSIRPDRIIDARGWVVMAGGIDAHCHLAGSKVNAGRMLTAHARAADPVPAPFKGGRSGNGGPVPSTYAAGYRYAALGYTTALDAAITPMGARQARFELADTPVVDAGFLTLIGNHHRLLECLGANRRDDARELLLWLLEATGTFGFKMVNPGGVERWKQVVHPGGVLDGDGETSPTPPNGPHPSTPRRFATLDEPVAPFGVTPRTILRETARLIDELNLPHPLHIHGLNLGLPGNAAHLAATMNAFEGARAHLAHVQFLSYEGTVDDPRSIRSGVPALVERFMSQPNLTADVGQVMFGPAVAMTADSPVGEFLANLTGHPWISHDTELETGCGIVPIAYEPRSAIHATQWAIGLEWFLLCPDPWRLALTTDHPNGGSFLAYPRLIALLMNRELRRETLATLPPTLLKRTILPDLDREYTLSEIAILTRAAPARILGLTRKGHLGPGADADLTLYRPDDDKIRMFSHPRMVLKEGEIVLDDGMIRPSTALESILLRAETTAESQPDRRADLARWYARHSSVGLDALTIRHDEAPGPVEGVARVNPWPFPQAETTPATEDRP</sequence>
<feature type="compositionally biased region" description="Polar residues" evidence="1">
    <location>
        <begin position="593"/>
        <end position="603"/>
    </location>
</feature>
<dbReference type="RefSeq" id="WP_013563406.1">
    <property type="nucleotide sequence ID" value="NC_014962.1"/>
</dbReference>
<dbReference type="GO" id="GO:0016810">
    <property type="term" value="F:hydrolase activity, acting on carbon-nitrogen (but not peptide) bonds"/>
    <property type="evidence" value="ECO:0007669"/>
    <property type="project" value="InterPro"/>
</dbReference>
<proteinExistence type="predicted"/>
<feature type="domain" description="Amidohydrolase 3" evidence="2">
    <location>
        <begin position="50"/>
        <end position="520"/>
    </location>
</feature>
<dbReference type="Pfam" id="PF07969">
    <property type="entry name" value="Amidohydro_3"/>
    <property type="match status" value="1"/>
</dbReference>
<dbReference type="PANTHER" id="PTHR11647">
    <property type="entry name" value="HYDRANTOINASE/DIHYDROPYRIMIDINASE FAMILY MEMBER"/>
    <property type="match status" value="1"/>
</dbReference>
<keyword evidence="4" id="KW-1185">Reference proteome</keyword>
<dbReference type="SUPFAM" id="SSF51338">
    <property type="entry name" value="Composite domain of metallo-dependent hydrolases"/>
    <property type="match status" value="2"/>
</dbReference>
<evidence type="ECO:0000256" key="1">
    <source>
        <dbReference type="SAM" id="MobiDB-lite"/>
    </source>
</evidence>
<evidence type="ECO:0000313" key="4">
    <source>
        <dbReference type="Proteomes" id="UP000008631"/>
    </source>
</evidence>
<feature type="compositionally biased region" description="Pro residues" evidence="1">
    <location>
        <begin position="218"/>
        <end position="227"/>
    </location>
</feature>
<dbReference type="EC" id="1.2.99.5" evidence="3"/>
<dbReference type="OrthoDB" id="9775607at2"/>
<dbReference type="SUPFAM" id="SSF51556">
    <property type="entry name" value="Metallo-dependent hydrolases"/>
    <property type="match status" value="1"/>
</dbReference>
<accession>E8QZJ0</accession>
<feature type="region of interest" description="Disordered" evidence="1">
    <location>
        <begin position="578"/>
        <end position="603"/>
    </location>
</feature>
<reference evidence="3 4" key="2">
    <citation type="journal article" date="2011" name="Stand. Genomic Sci.">
        <title>Complete genome sequence of Isosphaera pallida type strain (IS1B).</title>
        <authorList>
            <consortium name="US DOE Joint Genome Institute (JGI-PGF)"/>
            <person name="Goker M."/>
            <person name="Cleland D."/>
            <person name="Saunders E."/>
            <person name="Lapidus A."/>
            <person name="Nolan M."/>
            <person name="Lucas S."/>
            <person name="Hammon N."/>
            <person name="Deshpande S."/>
            <person name="Cheng J.F."/>
            <person name="Tapia R."/>
            <person name="Han C."/>
            <person name="Goodwin L."/>
            <person name="Pitluck S."/>
            <person name="Liolios K."/>
            <person name="Pagani I."/>
            <person name="Ivanova N."/>
            <person name="Mavromatis K."/>
            <person name="Pati A."/>
            <person name="Chen A."/>
            <person name="Palaniappan K."/>
            <person name="Land M."/>
            <person name="Hauser L."/>
            <person name="Chang Y.J."/>
            <person name="Jeffries C.D."/>
            <person name="Detter J.C."/>
            <person name="Beck B."/>
            <person name="Woyke T."/>
            <person name="Bristow J."/>
            <person name="Eisen J.A."/>
            <person name="Markowitz V."/>
            <person name="Hugenholtz P."/>
            <person name="Kyrpides N.C."/>
            <person name="Klenk H.P."/>
        </authorList>
    </citation>
    <scope>NUCLEOTIDE SEQUENCE [LARGE SCALE GENOMIC DNA]</scope>
    <source>
        <strain evidence="4">ATCC 43644 / DSM 9630 / IS1B</strain>
    </source>
</reference>
<feature type="region of interest" description="Disordered" evidence="1">
    <location>
        <begin position="206"/>
        <end position="230"/>
    </location>
</feature>
<protein>
    <submittedName>
        <fullName evidence="3">Formylmethanofuran dehydrogenase, subunit A</fullName>
        <ecNumber evidence="3">1.2.99.5</ecNumber>
    </submittedName>
</protein>
<dbReference type="Gene3D" id="3.20.20.140">
    <property type="entry name" value="Metal-dependent hydrolases"/>
    <property type="match status" value="2"/>
</dbReference>